<proteinExistence type="predicted"/>
<evidence type="ECO:0000256" key="7">
    <source>
        <dbReference type="ARBA" id="ARBA00023136"/>
    </source>
</evidence>
<feature type="domain" description="EF-hand" evidence="9">
    <location>
        <begin position="158"/>
        <end position="181"/>
    </location>
</feature>
<keyword evidence="4" id="KW-0479">Metal-binding</keyword>
<evidence type="ECO:0000256" key="6">
    <source>
        <dbReference type="ARBA" id="ARBA00022837"/>
    </source>
</evidence>
<dbReference type="SMART" id="SM00054">
    <property type="entry name" value="EFh"/>
    <property type="match status" value="6"/>
</dbReference>
<dbReference type="Gene3D" id="1.10.238.10">
    <property type="entry name" value="EF-hand"/>
    <property type="match status" value="3"/>
</dbReference>
<dbReference type="PROSITE" id="PS50222">
    <property type="entry name" value="EF_HAND_2"/>
    <property type="match status" value="3"/>
</dbReference>
<dbReference type="EMBL" id="CAXAMN010006036">
    <property type="protein sequence ID" value="CAK9016277.1"/>
    <property type="molecule type" value="Genomic_DNA"/>
</dbReference>
<feature type="domain" description="EF-hand" evidence="9">
    <location>
        <begin position="110"/>
        <end position="145"/>
    </location>
</feature>
<evidence type="ECO:0000259" key="9">
    <source>
        <dbReference type="PROSITE" id="PS50222"/>
    </source>
</evidence>
<evidence type="ECO:0000256" key="5">
    <source>
        <dbReference type="ARBA" id="ARBA00022737"/>
    </source>
</evidence>
<sequence>MLPQGPPLSPSLSPKKRGLFSDGDQDPSAKQVRMCNPEFLEAFRKFESGKGFIDIAALASALEFVKLGIEAGTQHSLLHRPFQASTCCWLLARFGSHNRLALQEWCELMDYLSNLKTIFLEVDSNRSGAVEFAELHHAFQLFGVNLDPAMIAEVGGSYDTDKDGTLEFDEFVQMRLEWDYYIAAWDVKTQGADRIAPQQLLQVLEEIKQSLEPLGAILGAHSGTATAINGVVFSSMFGVHRPFHISTCERLIIRFGQGSLYLTFEQFCSMMIFLKEMKAAFSSLDSKGCGSLDLPELCTAFWRAGINFPEGLILQIGKTFDRDNSGGIEFDEFIQMTAEWHEMWKLQECFSPNITADELQRLMGSVRVIYEVIDECVQTLRPFSINTCRWLIAKFGTCQVGERFAQRLSFLEFLQLVQFLKECYVTFTSFDSNRVGSLSADHLGGVLAAFGLSLSPEAVDNIRLSYDVDRSNRLCFDEFLQMFLEVQLYDQCFSSREQNPAILTPFNAMRPVLGQSFGTAGSNSGLVVLDRSAFFALATCAQFGIGYRRQLYTQFSECFGSPPQRSQRPDYNKNAVSIFGAGGIVHSLLPGAQNLEFHAGNLEP</sequence>
<dbReference type="Proteomes" id="UP001642484">
    <property type="component" value="Unassembled WGS sequence"/>
</dbReference>
<name>A0ABP0JPE8_9DINO</name>
<dbReference type="PANTHER" id="PTHR46735:SF3">
    <property type="entry name" value="CALPAIN SMALL SUBUNIT 1-RELATED"/>
    <property type="match status" value="1"/>
</dbReference>
<organism evidence="10 11">
    <name type="scientific">Durusdinium trenchii</name>
    <dbReference type="NCBI Taxonomy" id="1381693"/>
    <lineage>
        <taxon>Eukaryota</taxon>
        <taxon>Sar</taxon>
        <taxon>Alveolata</taxon>
        <taxon>Dinophyceae</taxon>
        <taxon>Suessiales</taxon>
        <taxon>Symbiodiniaceae</taxon>
        <taxon>Durusdinium</taxon>
    </lineage>
</organism>
<dbReference type="Pfam" id="PF13499">
    <property type="entry name" value="EF-hand_7"/>
    <property type="match status" value="1"/>
</dbReference>
<evidence type="ECO:0000256" key="1">
    <source>
        <dbReference type="ARBA" id="ARBA00004308"/>
    </source>
</evidence>
<dbReference type="SUPFAM" id="SSF47473">
    <property type="entry name" value="EF-hand"/>
    <property type="match status" value="2"/>
</dbReference>
<evidence type="ECO:0000313" key="10">
    <source>
        <dbReference type="EMBL" id="CAK9016277.1"/>
    </source>
</evidence>
<dbReference type="Pfam" id="PF13833">
    <property type="entry name" value="EF-hand_8"/>
    <property type="match status" value="1"/>
</dbReference>
<feature type="region of interest" description="Disordered" evidence="8">
    <location>
        <begin position="1"/>
        <end position="29"/>
    </location>
</feature>
<gene>
    <name evidence="10" type="ORF">CCMP2556_LOCUS12439</name>
</gene>
<protein>
    <recommendedName>
        <fullName evidence="9">EF-hand domain-containing protein</fullName>
    </recommendedName>
</protein>
<evidence type="ECO:0000256" key="2">
    <source>
        <dbReference type="ARBA" id="ARBA00004496"/>
    </source>
</evidence>
<evidence type="ECO:0000256" key="8">
    <source>
        <dbReference type="SAM" id="MobiDB-lite"/>
    </source>
</evidence>
<evidence type="ECO:0000313" key="11">
    <source>
        <dbReference type="Proteomes" id="UP001642484"/>
    </source>
</evidence>
<feature type="domain" description="EF-hand" evidence="9">
    <location>
        <begin position="318"/>
        <end position="343"/>
    </location>
</feature>
<dbReference type="PROSITE" id="PS00018">
    <property type="entry name" value="EF_HAND_1"/>
    <property type="match status" value="3"/>
</dbReference>
<keyword evidence="5" id="KW-0677">Repeat</keyword>
<evidence type="ECO:0000256" key="3">
    <source>
        <dbReference type="ARBA" id="ARBA00022490"/>
    </source>
</evidence>
<comment type="caution">
    <text evidence="10">The sequence shown here is derived from an EMBL/GenBank/DDBJ whole genome shotgun (WGS) entry which is preliminary data.</text>
</comment>
<dbReference type="PANTHER" id="PTHR46735">
    <property type="entry name" value="CALPAIN, SMALL SUBUNIT 1 A-RELATED"/>
    <property type="match status" value="1"/>
</dbReference>
<dbReference type="InterPro" id="IPR011992">
    <property type="entry name" value="EF-hand-dom_pair"/>
</dbReference>
<dbReference type="InterPro" id="IPR018247">
    <property type="entry name" value="EF_Hand_1_Ca_BS"/>
</dbReference>
<evidence type="ECO:0000256" key="4">
    <source>
        <dbReference type="ARBA" id="ARBA00022723"/>
    </source>
</evidence>
<keyword evidence="6" id="KW-0106">Calcium</keyword>
<reference evidence="10 11" key="1">
    <citation type="submission" date="2024-02" db="EMBL/GenBank/DDBJ databases">
        <authorList>
            <person name="Chen Y."/>
            <person name="Shah S."/>
            <person name="Dougan E. K."/>
            <person name="Thang M."/>
            <person name="Chan C."/>
        </authorList>
    </citation>
    <scope>NUCLEOTIDE SEQUENCE [LARGE SCALE GENOMIC DNA]</scope>
</reference>
<keyword evidence="3" id="KW-0963">Cytoplasm</keyword>
<dbReference type="InterPro" id="IPR002048">
    <property type="entry name" value="EF_hand_dom"/>
</dbReference>
<keyword evidence="11" id="KW-1185">Reference proteome</keyword>
<comment type="subcellular location">
    <subcellularLocation>
        <location evidence="2">Cytoplasm</location>
    </subcellularLocation>
    <subcellularLocation>
        <location evidence="1">Endomembrane system</location>
    </subcellularLocation>
</comment>
<keyword evidence="7" id="KW-0472">Membrane</keyword>
<accession>A0ABP0JPE8</accession>